<sequence length="374" mass="40581">MNNLGDIGTTEEQIELMDVATNFCRDKSPIEKVRALMEDDLGYDPDVWREIGELGWLAIAIPEAHDGVGLSMAEVVPIAEQMGRNLLSTPFGSTTMAAQALLAGGSEAQQAAWLPKIAAGTAATLALREDHGDWDLGHVASSGKETADGIALSGKKQLVRWADSAELIIVSIELDGNVRFAMIERSAFPDGALRREAIIDETARSFELTLDGVTVAADALFDGNRTRETIEKIELAAGLIHAAEMTGGSQAVIDYTLEYLKTRKQFDKIIGSYQALKHPTVDNYVEYEKARTHLYSAAHSWGEQGRGEVAVRMAAAQAHSSYSRAADRSIQFHGGFGFTHDCDAQLHRRKAIFDGALIGDAAYQRSKLAGLLFD</sequence>
<evidence type="ECO:0000256" key="5">
    <source>
        <dbReference type="ARBA" id="ARBA00023002"/>
    </source>
</evidence>
<accession>A0ABN1AJ08</accession>
<evidence type="ECO:0000259" key="7">
    <source>
        <dbReference type="Pfam" id="PF02771"/>
    </source>
</evidence>
<feature type="domain" description="Acyl-CoA dehydrogenase/oxidase N-terminal" evidence="7">
    <location>
        <begin position="10"/>
        <end position="120"/>
    </location>
</feature>
<dbReference type="InterPro" id="IPR036250">
    <property type="entry name" value="AcylCo_DH-like_C"/>
</dbReference>
<dbReference type="RefSeq" id="WP_229954712.1">
    <property type="nucleotide sequence ID" value="NZ_BAAAEM010000002.1"/>
</dbReference>
<keyword evidence="9" id="KW-1185">Reference proteome</keyword>
<dbReference type="InterPro" id="IPR037069">
    <property type="entry name" value="AcylCoA_DH/ox_N_sf"/>
</dbReference>
<dbReference type="Pfam" id="PF00441">
    <property type="entry name" value="Acyl-CoA_dh_1"/>
    <property type="match status" value="1"/>
</dbReference>
<dbReference type="PANTHER" id="PTHR43884">
    <property type="entry name" value="ACYL-COA DEHYDROGENASE"/>
    <property type="match status" value="1"/>
</dbReference>
<evidence type="ECO:0000313" key="8">
    <source>
        <dbReference type="EMBL" id="GAA0477791.1"/>
    </source>
</evidence>
<comment type="caution">
    <text evidence="8">The sequence shown here is derived from an EMBL/GenBank/DDBJ whole genome shotgun (WGS) entry which is preliminary data.</text>
</comment>
<evidence type="ECO:0000313" key="9">
    <source>
        <dbReference type="Proteomes" id="UP001500713"/>
    </source>
</evidence>
<keyword evidence="3" id="KW-0285">Flavoprotein</keyword>
<reference evidence="8 9" key="1">
    <citation type="journal article" date="2019" name="Int. J. Syst. Evol. Microbiol.">
        <title>The Global Catalogue of Microorganisms (GCM) 10K type strain sequencing project: providing services to taxonomists for standard genome sequencing and annotation.</title>
        <authorList>
            <consortium name="The Broad Institute Genomics Platform"/>
            <consortium name="The Broad Institute Genome Sequencing Center for Infectious Disease"/>
            <person name="Wu L."/>
            <person name="Ma J."/>
        </authorList>
    </citation>
    <scope>NUCLEOTIDE SEQUENCE [LARGE SCALE GENOMIC DNA]</scope>
    <source>
        <strain evidence="8 9">JCM 14162</strain>
    </source>
</reference>
<protein>
    <submittedName>
        <fullName evidence="8">Acyl-CoA dehydrogenase family protein</fullName>
    </submittedName>
</protein>
<comment type="similarity">
    <text evidence="2">Belongs to the acyl-CoA dehydrogenase family.</text>
</comment>
<keyword evidence="4" id="KW-0274">FAD</keyword>
<dbReference type="Gene3D" id="1.20.140.10">
    <property type="entry name" value="Butyryl-CoA Dehydrogenase, subunit A, domain 3"/>
    <property type="match status" value="1"/>
</dbReference>
<gene>
    <name evidence="8" type="ORF">GCM10009096_19610</name>
</gene>
<keyword evidence="5" id="KW-0560">Oxidoreductase</keyword>
<evidence type="ECO:0000256" key="3">
    <source>
        <dbReference type="ARBA" id="ARBA00022630"/>
    </source>
</evidence>
<dbReference type="InterPro" id="IPR009100">
    <property type="entry name" value="AcylCoA_DH/oxidase_NM_dom_sf"/>
</dbReference>
<dbReference type="InterPro" id="IPR009075">
    <property type="entry name" value="AcylCo_DH/oxidase_C"/>
</dbReference>
<proteinExistence type="inferred from homology"/>
<evidence type="ECO:0000256" key="4">
    <source>
        <dbReference type="ARBA" id="ARBA00022827"/>
    </source>
</evidence>
<feature type="domain" description="Acyl-CoA dehydrogenase/oxidase C-terminal" evidence="6">
    <location>
        <begin position="241"/>
        <end position="368"/>
    </location>
</feature>
<comment type="cofactor">
    <cofactor evidence="1">
        <name>FAD</name>
        <dbReference type="ChEBI" id="CHEBI:57692"/>
    </cofactor>
</comment>
<dbReference type="Proteomes" id="UP001500713">
    <property type="component" value="Unassembled WGS sequence"/>
</dbReference>
<evidence type="ECO:0000256" key="2">
    <source>
        <dbReference type="ARBA" id="ARBA00009347"/>
    </source>
</evidence>
<evidence type="ECO:0000256" key="1">
    <source>
        <dbReference type="ARBA" id="ARBA00001974"/>
    </source>
</evidence>
<dbReference type="SUPFAM" id="SSF56645">
    <property type="entry name" value="Acyl-CoA dehydrogenase NM domain-like"/>
    <property type="match status" value="1"/>
</dbReference>
<organism evidence="8 9">
    <name type="scientific">Parasphingorhabdus litoris</name>
    <dbReference type="NCBI Taxonomy" id="394733"/>
    <lineage>
        <taxon>Bacteria</taxon>
        <taxon>Pseudomonadati</taxon>
        <taxon>Pseudomonadota</taxon>
        <taxon>Alphaproteobacteria</taxon>
        <taxon>Sphingomonadales</taxon>
        <taxon>Sphingomonadaceae</taxon>
        <taxon>Parasphingorhabdus</taxon>
    </lineage>
</organism>
<dbReference type="Gene3D" id="2.40.110.10">
    <property type="entry name" value="Butyryl-CoA Dehydrogenase, subunit A, domain 2"/>
    <property type="match status" value="1"/>
</dbReference>
<evidence type="ECO:0000259" key="6">
    <source>
        <dbReference type="Pfam" id="PF00441"/>
    </source>
</evidence>
<dbReference type="InterPro" id="IPR013786">
    <property type="entry name" value="AcylCoA_DH/ox_N"/>
</dbReference>
<dbReference type="Pfam" id="PF02771">
    <property type="entry name" value="Acyl-CoA_dh_N"/>
    <property type="match status" value="1"/>
</dbReference>
<dbReference type="PANTHER" id="PTHR43884:SF20">
    <property type="entry name" value="ACYL-COA DEHYDROGENASE FADE28"/>
    <property type="match status" value="1"/>
</dbReference>
<name>A0ABN1AJ08_9SPHN</name>
<dbReference type="Gene3D" id="1.10.540.10">
    <property type="entry name" value="Acyl-CoA dehydrogenase/oxidase, N-terminal domain"/>
    <property type="match status" value="1"/>
</dbReference>
<dbReference type="InterPro" id="IPR046373">
    <property type="entry name" value="Acyl-CoA_Oxase/DH_mid-dom_sf"/>
</dbReference>
<dbReference type="SUPFAM" id="SSF47203">
    <property type="entry name" value="Acyl-CoA dehydrogenase C-terminal domain-like"/>
    <property type="match status" value="1"/>
</dbReference>
<dbReference type="EMBL" id="BAAAEM010000002">
    <property type="protein sequence ID" value="GAA0477791.1"/>
    <property type="molecule type" value="Genomic_DNA"/>
</dbReference>